<evidence type="ECO:0000313" key="2">
    <source>
        <dbReference type="EMBL" id="KAG0268309.1"/>
    </source>
</evidence>
<dbReference type="AlphaFoldDB" id="A0A9P6UBZ3"/>
<accession>A0A9P6UBZ3</accession>
<feature type="region of interest" description="Disordered" evidence="1">
    <location>
        <begin position="185"/>
        <end position="244"/>
    </location>
</feature>
<reference evidence="2" key="1">
    <citation type="journal article" date="2020" name="Fungal Divers.">
        <title>Resolving the Mortierellaceae phylogeny through synthesis of multi-gene phylogenetics and phylogenomics.</title>
        <authorList>
            <person name="Vandepol N."/>
            <person name="Liber J."/>
            <person name="Desiro A."/>
            <person name="Na H."/>
            <person name="Kennedy M."/>
            <person name="Barry K."/>
            <person name="Grigoriev I.V."/>
            <person name="Miller A.N."/>
            <person name="O'Donnell K."/>
            <person name="Stajich J.E."/>
            <person name="Bonito G."/>
        </authorList>
    </citation>
    <scope>NUCLEOTIDE SEQUENCE</scope>
    <source>
        <strain evidence="2">BC1065</strain>
    </source>
</reference>
<proteinExistence type="predicted"/>
<sequence length="244" mass="27408">MASVHSYTPVSISNKFALLDETNPFQESLLSTQPNAIVDDRFRLENFVDMVDDHSRLPSAVARTMMTPTFTTATLSESDDSTPDTDSWHVQESRKKRPSRNEDEDTANNNTAAVTILVPARTPQVVEPWDQDDEDAYYYSCAYGDEGNLDHDTHSSFYSGSYGGDGSIDRATSPSSSTLAIITSTHEHELSKSPRAVNRKNIRLATKHQRKVKEIRTNQKNRADNLENRERRKNPPPEVAPPLK</sequence>
<organism evidence="2 3">
    <name type="scientific">Actinomortierella ambigua</name>
    <dbReference type="NCBI Taxonomy" id="1343610"/>
    <lineage>
        <taxon>Eukaryota</taxon>
        <taxon>Fungi</taxon>
        <taxon>Fungi incertae sedis</taxon>
        <taxon>Mucoromycota</taxon>
        <taxon>Mortierellomycotina</taxon>
        <taxon>Mortierellomycetes</taxon>
        <taxon>Mortierellales</taxon>
        <taxon>Mortierellaceae</taxon>
        <taxon>Actinomortierella</taxon>
    </lineage>
</organism>
<dbReference type="OrthoDB" id="2386896at2759"/>
<protein>
    <submittedName>
        <fullName evidence="2">Uncharacterized protein</fullName>
    </submittedName>
</protein>
<evidence type="ECO:0000256" key="1">
    <source>
        <dbReference type="SAM" id="MobiDB-lite"/>
    </source>
</evidence>
<gene>
    <name evidence="2" type="ORF">DFQ27_007045</name>
</gene>
<feature type="compositionally biased region" description="Basic residues" evidence="1">
    <location>
        <begin position="197"/>
        <end position="211"/>
    </location>
</feature>
<dbReference type="EMBL" id="JAAAJB010000054">
    <property type="protein sequence ID" value="KAG0268309.1"/>
    <property type="molecule type" value="Genomic_DNA"/>
</dbReference>
<dbReference type="Proteomes" id="UP000807716">
    <property type="component" value="Unassembled WGS sequence"/>
</dbReference>
<comment type="caution">
    <text evidence="2">The sequence shown here is derived from an EMBL/GenBank/DDBJ whole genome shotgun (WGS) entry which is preliminary data.</text>
</comment>
<keyword evidence="3" id="KW-1185">Reference proteome</keyword>
<name>A0A9P6UBZ3_9FUNG</name>
<feature type="compositionally biased region" description="Basic and acidic residues" evidence="1">
    <location>
        <begin position="212"/>
        <end position="235"/>
    </location>
</feature>
<evidence type="ECO:0000313" key="3">
    <source>
        <dbReference type="Proteomes" id="UP000807716"/>
    </source>
</evidence>
<feature type="region of interest" description="Disordered" evidence="1">
    <location>
        <begin position="72"/>
        <end position="109"/>
    </location>
</feature>